<organism evidence="2 3">
    <name type="scientific">Daphnia magna</name>
    <dbReference type="NCBI Taxonomy" id="35525"/>
    <lineage>
        <taxon>Eukaryota</taxon>
        <taxon>Metazoa</taxon>
        <taxon>Ecdysozoa</taxon>
        <taxon>Arthropoda</taxon>
        <taxon>Crustacea</taxon>
        <taxon>Branchiopoda</taxon>
        <taxon>Diplostraca</taxon>
        <taxon>Cladocera</taxon>
        <taxon>Anomopoda</taxon>
        <taxon>Daphniidae</taxon>
        <taxon>Daphnia</taxon>
    </lineage>
</organism>
<feature type="region of interest" description="Disordered" evidence="1">
    <location>
        <begin position="157"/>
        <end position="177"/>
    </location>
</feature>
<sequence>MTTKQKFLIVRASVGGSVISAAPIIGGSSPQQVDELMNQIDEFLEDSGASPADIRSLATDVLSKGISLRTEQITDLVRRINDTISSLTNIDAILAETSGDLASAKALKDRADTAKAHAQGILTVVQQVLDSLAAAKAAQDKAEEAIQTANKDISAAESHLSETADAQAKASESVQEVEGLRESLRELQRKLIKNERDVKEATRESDVAASLATRAGQGASELDTAYQRALRALEEKTARSGDARERSARLQDKANRLTASVFAKVQELKEMEDEYLLHERRLTDLSEQVMAMNVRMTDYLQVISDRSEFYRTCQNGEQMFLYARLRGEANQMSDVHDSREL</sequence>
<gene>
    <name evidence="2" type="ORF">OUZ56_033843</name>
</gene>
<comment type="caution">
    <text evidence="2">The sequence shown here is derived from an EMBL/GenBank/DDBJ whole genome shotgun (WGS) entry which is preliminary data.</text>
</comment>
<reference evidence="2 3" key="1">
    <citation type="journal article" date="2023" name="Nucleic Acids Res.">
        <title>The hologenome of Daphnia magna reveals possible DNA methylation and microbiome-mediated evolution of the host genome.</title>
        <authorList>
            <person name="Chaturvedi A."/>
            <person name="Li X."/>
            <person name="Dhandapani V."/>
            <person name="Marshall H."/>
            <person name="Kissane S."/>
            <person name="Cuenca-Cambronero M."/>
            <person name="Asole G."/>
            <person name="Calvet F."/>
            <person name="Ruiz-Romero M."/>
            <person name="Marangio P."/>
            <person name="Guigo R."/>
            <person name="Rago D."/>
            <person name="Mirbahai L."/>
            <person name="Eastwood N."/>
            <person name="Colbourne J.K."/>
            <person name="Zhou J."/>
            <person name="Mallon E."/>
            <person name="Orsini L."/>
        </authorList>
    </citation>
    <scope>NUCLEOTIDE SEQUENCE [LARGE SCALE GENOMIC DNA]</scope>
    <source>
        <strain evidence="2">LRV0_1</strain>
    </source>
</reference>
<keyword evidence="3" id="KW-1185">Reference proteome</keyword>
<accession>A0ABR0BB71</accession>
<evidence type="ECO:0000313" key="3">
    <source>
        <dbReference type="Proteomes" id="UP001234178"/>
    </source>
</evidence>
<evidence type="ECO:0000313" key="2">
    <source>
        <dbReference type="EMBL" id="KAK4045823.1"/>
    </source>
</evidence>
<dbReference type="CDD" id="cd22302">
    <property type="entry name" value="cc_DmLAMB1-like_C"/>
    <property type="match status" value="1"/>
</dbReference>
<protein>
    <submittedName>
        <fullName evidence="2">Uncharacterized protein</fullName>
    </submittedName>
</protein>
<proteinExistence type="predicted"/>
<name>A0ABR0BB71_9CRUS</name>
<evidence type="ECO:0000256" key="1">
    <source>
        <dbReference type="SAM" id="MobiDB-lite"/>
    </source>
</evidence>
<dbReference type="Proteomes" id="UP001234178">
    <property type="component" value="Unassembled WGS sequence"/>
</dbReference>
<dbReference type="EMBL" id="JAOYFB010000066">
    <property type="protein sequence ID" value="KAK4045823.1"/>
    <property type="molecule type" value="Genomic_DNA"/>
</dbReference>